<evidence type="ECO:0000313" key="10">
    <source>
        <dbReference type="EMBL" id="KAK9058436.1"/>
    </source>
</evidence>
<feature type="compositionally biased region" description="Polar residues" evidence="9">
    <location>
        <begin position="381"/>
        <end position="391"/>
    </location>
</feature>
<dbReference type="AlphaFoldDB" id="A0AAP0CKJ1"/>
<keyword evidence="7 8" id="KW-0624">Polysaccharide degradation</keyword>
<dbReference type="PROSITE" id="PS00506">
    <property type="entry name" value="BETA_AMYLASE_1"/>
    <property type="match status" value="1"/>
</dbReference>
<organism evidence="10 11">
    <name type="scientific">Deinandra increscens subsp. villosa</name>
    <dbReference type="NCBI Taxonomy" id="3103831"/>
    <lineage>
        <taxon>Eukaryota</taxon>
        <taxon>Viridiplantae</taxon>
        <taxon>Streptophyta</taxon>
        <taxon>Embryophyta</taxon>
        <taxon>Tracheophyta</taxon>
        <taxon>Spermatophyta</taxon>
        <taxon>Magnoliopsida</taxon>
        <taxon>eudicotyledons</taxon>
        <taxon>Gunneridae</taxon>
        <taxon>Pentapetalae</taxon>
        <taxon>asterids</taxon>
        <taxon>campanulids</taxon>
        <taxon>Asterales</taxon>
        <taxon>Asteraceae</taxon>
        <taxon>Asteroideae</taxon>
        <taxon>Heliantheae alliance</taxon>
        <taxon>Madieae</taxon>
        <taxon>Madiinae</taxon>
        <taxon>Deinandra</taxon>
    </lineage>
</organism>
<evidence type="ECO:0000256" key="1">
    <source>
        <dbReference type="ARBA" id="ARBA00000546"/>
    </source>
</evidence>
<dbReference type="InterPro" id="IPR001554">
    <property type="entry name" value="Glyco_hydro_14"/>
</dbReference>
<keyword evidence="11" id="KW-1185">Reference proteome</keyword>
<dbReference type="SUPFAM" id="SSF51445">
    <property type="entry name" value="(Trans)glycosidases"/>
    <property type="match status" value="1"/>
</dbReference>
<evidence type="ECO:0000256" key="2">
    <source>
        <dbReference type="ARBA" id="ARBA00005652"/>
    </source>
</evidence>
<feature type="compositionally biased region" description="Pro residues" evidence="9">
    <location>
        <begin position="364"/>
        <end position="377"/>
    </location>
</feature>
<reference evidence="10 11" key="1">
    <citation type="submission" date="2024-04" db="EMBL/GenBank/DDBJ databases">
        <title>The reference genome of an endangered Asteraceae, Deinandra increscens subsp. villosa, native to the Central Coast of California.</title>
        <authorList>
            <person name="Guilliams M."/>
            <person name="Hasenstab-Lehman K."/>
            <person name="Meyer R."/>
            <person name="Mcevoy S."/>
        </authorList>
    </citation>
    <scope>NUCLEOTIDE SEQUENCE [LARGE SCALE GENOMIC DNA]</scope>
    <source>
        <tissue evidence="10">Leaf</tissue>
    </source>
</reference>
<evidence type="ECO:0000256" key="3">
    <source>
        <dbReference type="ARBA" id="ARBA00012594"/>
    </source>
</evidence>
<dbReference type="Gene3D" id="3.20.20.80">
    <property type="entry name" value="Glycosidases"/>
    <property type="match status" value="1"/>
</dbReference>
<evidence type="ECO:0000256" key="6">
    <source>
        <dbReference type="ARBA" id="ARBA00023295"/>
    </source>
</evidence>
<keyword evidence="4 8" id="KW-0378">Hydrolase</keyword>
<dbReference type="InterPro" id="IPR017853">
    <property type="entry name" value="GH"/>
</dbReference>
<name>A0AAP0CKJ1_9ASTR</name>
<comment type="catalytic activity">
    <reaction evidence="1 8">
        <text>Hydrolysis of (1-&gt;4)-alpha-D-glucosidic linkages in polysaccharides so as to remove successive maltose units from the non-reducing ends of the chains.</text>
        <dbReference type="EC" id="3.2.1.2"/>
    </reaction>
</comment>
<feature type="compositionally biased region" description="Pro residues" evidence="9">
    <location>
        <begin position="297"/>
        <end position="309"/>
    </location>
</feature>
<feature type="region of interest" description="Disordered" evidence="9">
    <location>
        <begin position="282"/>
        <end position="309"/>
    </location>
</feature>
<dbReference type="PANTHER" id="PTHR31352">
    <property type="entry name" value="BETA-AMYLASE 1, CHLOROPLASTIC"/>
    <property type="match status" value="1"/>
</dbReference>
<gene>
    <name evidence="10" type="ORF">SSX86_023278</name>
</gene>
<evidence type="ECO:0000256" key="5">
    <source>
        <dbReference type="ARBA" id="ARBA00023277"/>
    </source>
</evidence>
<proteinExistence type="inferred from homology"/>
<keyword evidence="6 8" id="KW-0326">Glycosidase</keyword>
<protein>
    <recommendedName>
        <fullName evidence="3 8">Beta-amylase</fullName>
        <ecNumber evidence="3 8">3.2.1.2</ecNumber>
    </recommendedName>
</protein>
<feature type="region of interest" description="Disordered" evidence="9">
    <location>
        <begin position="335"/>
        <end position="391"/>
    </location>
</feature>
<comment type="caution">
    <text evidence="10">The sequence shown here is derived from an EMBL/GenBank/DDBJ whole genome shotgun (WGS) entry which is preliminary data.</text>
</comment>
<evidence type="ECO:0000256" key="4">
    <source>
        <dbReference type="ARBA" id="ARBA00022801"/>
    </source>
</evidence>
<dbReference type="PRINTS" id="PR00750">
    <property type="entry name" value="BETAAMYLASE"/>
</dbReference>
<keyword evidence="5 8" id="KW-0119">Carbohydrate metabolism</keyword>
<comment type="similarity">
    <text evidence="2 8">Belongs to the glycosyl hydrolase 14 family.</text>
</comment>
<evidence type="ECO:0000256" key="8">
    <source>
        <dbReference type="RuleBase" id="RU000509"/>
    </source>
</evidence>
<evidence type="ECO:0000256" key="7">
    <source>
        <dbReference type="ARBA" id="ARBA00023326"/>
    </source>
</evidence>
<accession>A0AAP0CKJ1</accession>
<dbReference type="Proteomes" id="UP001408789">
    <property type="component" value="Unassembled WGS sequence"/>
</dbReference>
<evidence type="ECO:0000313" key="11">
    <source>
        <dbReference type="Proteomes" id="UP001408789"/>
    </source>
</evidence>
<sequence>MVMRLHQIGALSVSSITSDSVNPEAKVTVNVNTSLRNPRVPAQKLGLEINLPSMRCGIRSDLSTACQTEAPAVAERKYRGGSGGGKVGSGVPVYVMLPLDSVTVANGVNRRKAMTACFQALKSAGVEGVMMDVWWGLVERETAGEYNWGGYSELLEMAKRYGLKVQAVMSFHQCGGNVGDSCTIPLPKWVVEEINKDPDLAYTDQWGRRNYEYLSLGCDTIPCLKGRTPIQCYSDYMRAFRHEFAHLLGDTIVGCHSLRLSRVPRFLSDTCPISPATALPFSDTSSPASPFSDLPCHRPPLPPPLPPSPFSPATAASLLSALPCHLRLPLLRTPLLPPPPSSPPYPAASASPFPAPPCHRRLPPLRPPLPAPPPSSPLPLTTTANGSPDQFLNWSVAAPASLVRPPPWSAGPPLVRLR</sequence>
<dbReference type="EC" id="3.2.1.2" evidence="3 8"/>
<dbReference type="InterPro" id="IPR018238">
    <property type="entry name" value="Glyco_hydro_14_CS"/>
</dbReference>
<feature type="compositionally biased region" description="Pro residues" evidence="9">
    <location>
        <begin position="335"/>
        <end position="346"/>
    </location>
</feature>
<dbReference type="GO" id="GO:0000272">
    <property type="term" value="P:polysaccharide catabolic process"/>
    <property type="evidence" value="ECO:0007669"/>
    <property type="project" value="UniProtKB-KW"/>
</dbReference>
<dbReference type="EMBL" id="JBCNJP010000023">
    <property type="protein sequence ID" value="KAK9058436.1"/>
    <property type="molecule type" value="Genomic_DNA"/>
</dbReference>
<dbReference type="GO" id="GO:0016161">
    <property type="term" value="F:beta-amylase activity"/>
    <property type="evidence" value="ECO:0007669"/>
    <property type="project" value="UniProtKB-EC"/>
</dbReference>
<dbReference type="Pfam" id="PF01373">
    <property type="entry name" value="Glyco_hydro_14"/>
    <property type="match status" value="1"/>
</dbReference>
<evidence type="ECO:0000256" key="9">
    <source>
        <dbReference type="SAM" id="MobiDB-lite"/>
    </source>
</evidence>
<dbReference type="PANTHER" id="PTHR31352:SF31">
    <property type="entry name" value="BETA-AMYLASE 1, CHLOROPLASTIC"/>
    <property type="match status" value="1"/>
</dbReference>